<name>A0A8S5P691_9CAUD</name>
<evidence type="ECO:0000313" key="1">
    <source>
        <dbReference type="EMBL" id="DAE02149.1"/>
    </source>
</evidence>
<organism evidence="1">
    <name type="scientific">Siphoviridae sp. ct0106</name>
    <dbReference type="NCBI Taxonomy" id="2825290"/>
    <lineage>
        <taxon>Viruses</taxon>
        <taxon>Duplodnaviria</taxon>
        <taxon>Heunggongvirae</taxon>
        <taxon>Uroviricota</taxon>
        <taxon>Caudoviricetes</taxon>
    </lineage>
</organism>
<proteinExistence type="predicted"/>
<dbReference type="EMBL" id="BK015341">
    <property type="protein sequence ID" value="DAE02149.1"/>
    <property type="molecule type" value="Genomic_DNA"/>
</dbReference>
<sequence length="154" mass="16498">MTAHIDATDVASQLARMWPHARMHVAPTPVGHTVVLGATAAELTPDWWTVRKPGQSDRFWGYVECDEVVIADTLAEANAHNHHDSVRGRVTAFDQRLKVRRVGDVYSITTAESETIVIAPVGGRIAVTAGGVTHYVATMGNAIMAVGSLVASTK</sequence>
<reference evidence="1" key="1">
    <citation type="journal article" date="2021" name="Proc. Natl. Acad. Sci. U.S.A.">
        <title>A Catalog of Tens of Thousands of Viruses from Human Metagenomes Reveals Hidden Associations with Chronic Diseases.</title>
        <authorList>
            <person name="Tisza M.J."/>
            <person name="Buck C.B."/>
        </authorList>
    </citation>
    <scope>NUCLEOTIDE SEQUENCE</scope>
    <source>
        <strain evidence="1">Ct0106</strain>
    </source>
</reference>
<protein>
    <submittedName>
        <fullName evidence="1">Uncharacterized protein</fullName>
    </submittedName>
</protein>
<accession>A0A8S5P691</accession>